<accession>A0A1F5TGV3</accession>
<organism evidence="1 2">
    <name type="scientific">Candidatus Falkowbacteria bacterium RIFOXYC2_FULL_48_21</name>
    <dbReference type="NCBI Taxonomy" id="1798005"/>
    <lineage>
        <taxon>Bacteria</taxon>
        <taxon>Candidatus Falkowiibacteriota</taxon>
    </lineage>
</organism>
<proteinExistence type="predicted"/>
<reference evidence="1 2" key="1">
    <citation type="journal article" date="2016" name="Nat. Commun.">
        <title>Thousands of microbial genomes shed light on interconnected biogeochemical processes in an aquifer system.</title>
        <authorList>
            <person name="Anantharaman K."/>
            <person name="Brown C.T."/>
            <person name="Hug L.A."/>
            <person name="Sharon I."/>
            <person name="Castelle C.J."/>
            <person name="Probst A.J."/>
            <person name="Thomas B.C."/>
            <person name="Singh A."/>
            <person name="Wilkins M.J."/>
            <person name="Karaoz U."/>
            <person name="Brodie E.L."/>
            <person name="Williams K.H."/>
            <person name="Hubbard S.S."/>
            <person name="Banfield J.F."/>
        </authorList>
    </citation>
    <scope>NUCLEOTIDE SEQUENCE [LARGE SCALE GENOMIC DNA]</scope>
</reference>
<name>A0A1F5TGV3_9BACT</name>
<sequence length="78" mass="9039">MRTFYCDVETEIGWGGFGRTIRVKANTLRGAFKRAKKFTRPDELIAEVRTRVRGCELAQPVWDFYNCRLGAIHFGLKL</sequence>
<dbReference type="Proteomes" id="UP000178656">
    <property type="component" value="Unassembled WGS sequence"/>
</dbReference>
<dbReference type="EMBL" id="MFGM01000007">
    <property type="protein sequence ID" value="OGF38162.1"/>
    <property type="molecule type" value="Genomic_DNA"/>
</dbReference>
<evidence type="ECO:0000313" key="2">
    <source>
        <dbReference type="Proteomes" id="UP000178656"/>
    </source>
</evidence>
<evidence type="ECO:0000313" key="1">
    <source>
        <dbReference type="EMBL" id="OGF38162.1"/>
    </source>
</evidence>
<dbReference type="AlphaFoldDB" id="A0A1F5TGV3"/>
<gene>
    <name evidence="1" type="ORF">A2482_04250</name>
</gene>
<protein>
    <submittedName>
        <fullName evidence="1">Uncharacterized protein</fullName>
    </submittedName>
</protein>
<comment type="caution">
    <text evidence="1">The sequence shown here is derived from an EMBL/GenBank/DDBJ whole genome shotgun (WGS) entry which is preliminary data.</text>
</comment>